<feature type="transmembrane region" description="Helical" evidence="10">
    <location>
        <begin position="12"/>
        <end position="40"/>
    </location>
</feature>
<dbReference type="GO" id="GO:0005524">
    <property type="term" value="F:ATP binding"/>
    <property type="evidence" value="ECO:0007669"/>
    <property type="project" value="UniProtKB-KW"/>
</dbReference>
<keyword evidence="4" id="KW-1003">Cell membrane</keyword>
<dbReference type="PROSITE" id="PS50893">
    <property type="entry name" value="ABC_TRANSPORTER_2"/>
    <property type="match status" value="1"/>
</dbReference>
<evidence type="ECO:0000256" key="9">
    <source>
        <dbReference type="ARBA" id="ARBA00023136"/>
    </source>
</evidence>
<dbReference type="AlphaFoldDB" id="A0A212SAA8"/>
<dbReference type="InterPro" id="IPR010128">
    <property type="entry name" value="ATPase_T1SS_PrtD-like"/>
</dbReference>
<evidence type="ECO:0000313" key="13">
    <source>
        <dbReference type="EMBL" id="SNB82240.1"/>
    </source>
</evidence>
<feature type="transmembrane region" description="Helical" evidence="10">
    <location>
        <begin position="158"/>
        <end position="176"/>
    </location>
</feature>
<dbReference type="EMBL" id="FYDG01000019">
    <property type="protein sequence ID" value="SNB82240.1"/>
    <property type="molecule type" value="Genomic_DNA"/>
</dbReference>
<dbReference type="SUPFAM" id="SSF52540">
    <property type="entry name" value="P-loop containing nucleoside triphosphate hydrolases"/>
    <property type="match status" value="1"/>
</dbReference>
<evidence type="ECO:0000256" key="1">
    <source>
        <dbReference type="ARBA" id="ARBA00004651"/>
    </source>
</evidence>
<keyword evidence="9 10" id="KW-0472">Membrane</keyword>
<comment type="subcellular location">
    <subcellularLocation>
        <location evidence="1">Cell membrane</location>
        <topology evidence="1">Multi-pass membrane protein</topology>
    </subcellularLocation>
</comment>
<feature type="transmembrane region" description="Helical" evidence="10">
    <location>
        <begin position="60"/>
        <end position="78"/>
    </location>
</feature>
<evidence type="ECO:0000313" key="14">
    <source>
        <dbReference type="Proteomes" id="UP000198418"/>
    </source>
</evidence>
<evidence type="ECO:0000256" key="4">
    <source>
        <dbReference type="ARBA" id="ARBA00022475"/>
    </source>
</evidence>
<gene>
    <name evidence="13" type="ORF">SAMN06265338_1199</name>
</gene>
<keyword evidence="14" id="KW-1185">Reference proteome</keyword>
<keyword evidence="5 10" id="KW-0812">Transmembrane</keyword>
<keyword evidence="8 10" id="KW-1133">Transmembrane helix</keyword>
<dbReference type="GO" id="GO:0140359">
    <property type="term" value="F:ABC-type transporter activity"/>
    <property type="evidence" value="ECO:0007669"/>
    <property type="project" value="InterPro"/>
</dbReference>
<comment type="similarity">
    <text evidence="2">Belongs to the ABC transporter superfamily.</text>
</comment>
<dbReference type="SMART" id="SM00382">
    <property type="entry name" value="AAA"/>
    <property type="match status" value="1"/>
</dbReference>
<dbReference type="InterPro" id="IPR047957">
    <property type="entry name" value="ABC_AprD-like_6TM"/>
</dbReference>
<evidence type="ECO:0000256" key="8">
    <source>
        <dbReference type="ARBA" id="ARBA00022989"/>
    </source>
</evidence>
<keyword evidence="3" id="KW-0813">Transport</keyword>
<dbReference type="PROSITE" id="PS00211">
    <property type="entry name" value="ABC_TRANSPORTER_1"/>
    <property type="match status" value="1"/>
</dbReference>
<dbReference type="PANTHER" id="PTHR24221">
    <property type="entry name" value="ATP-BINDING CASSETTE SUB-FAMILY B"/>
    <property type="match status" value="1"/>
</dbReference>
<evidence type="ECO:0000256" key="5">
    <source>
        <dbReference type="ARBA" id="ARBA00022692"/>
    </source>
</evidence>
<dbReference type="Pfam" id="PF00005">
    <property type="entry name" value="ABC_tran"/>
    <property type="match status" value="1"/>
</dbReference>
<keyword evidence="6" id="KW-0547">Nucleotide-binding</keyword>
<dbReference type="NCBIfam" id="TIGR01842">
    <property type="entry name" value="type_I_sec_PrtD"/>
    <property type="match status" value="1"/>
</dbReference>
<dbReference type="RefSeq" id="WP_088522333.1">
    <property type="nucleotide sequence ID" value="NZ_FYDG01000019.1"/>
</dbReference>
<dbReference type="InterPro" id="IPR011527">
    <property type="entry name" value="ABC1_TM_dom"/>
</dbReference>
<evidence type="ECO:0000259" key="12">
    <source>
        <dbReference type="PROSITE" id="PS50929"/>
    </source>
</evidence>
<keyword evidence="7 13" id="KW-0067">ATP-binding</keyword>
<dbReference type="InterPro" id="IPR003439">
    <property type="entry name" value="ABC_transporter-like_ATP-bd"/>
</dbReference>
<feature type="domain" description="ABC transporter" evidence="11">
    <location>
        <begin position="333"/>
        <end position="568"/>
    </location>
</feature>
<dbReference type="InterPro" id="IPR039421">
    <property type="entry name" value="Type_1_exporter"/>
</dbReference>
<dbReference type="GO" id="GO:0005886">
    <property type="term" value="C:plasma membrane"/>
    <property type="evidence" value="ECO:0007669"/>
    <property type="project" value="UniProtKB-SubCell"/>
</dbReference>
<protein>
    <submittedName>
        <fullName evidence="13">ATP-binding cassette, subfamily C</fullName>
    </submittedName>
</protein>
<evidence type="ECO:0000256" key="7">
    <source>
        <dbReference type="ARBA" id="ARBA00022840"/>
    </source>
</evidence>
<organism evidence="13 14">
    <name type="scientific">Rhodoblastus acidophilus</name>
    <name type="common">Rhodopseudomonas acidophila</name>
    <dbReference type="NCBI Taxonomy" id="1074"/>
    <lineage>
        <taxon>Bacteria</taxon>
        <taxon>Pseudomonadati</taxon>
        <taxon>Pseudomonadota</taxon>
        <taxon>Alphaproteobacteria</taxon>
        <taxon>Hyphomicrobiales</taxon>
        <taxon>Rhodoblastaceae</taxon>
        <taxon>Rhodoblastus</taxon>
    </lineage>
</organism>
<sequence length="583" mass="62284">MKVLPRFQNQDVLLAGARATAPIFIAAIIFSFFINLLMFVSPLYMLQIYDRVITSRSEPTLIALTVLAAVLICVYAILEMLRSRLLVRAGLLFDEKMAAPLFNAVHRGNLREPGANHVQGLRDLDTLREFLTGPGLIALCDAPWFPIFVFASFLLHPLFGYLALAGSAITLSLTFLNEKVTKAQINSAGRASMMASQSAQSMFRNAEVLQAMGMREAVKKIWTGHHDTTLALQASASDRAGLIVAATKFFRMFLQTAILGTGAYLVIQRDLSAGGMIAGSILIGRALAPIEMAVGSWKGFIAARSALERIRHLFSVAGAEPANMSLPRPAGALQIVNLIAGAPGQNGFIIKDLSFNLSAGEIIGVVGPSAAGKSSLARLLVGVWPVARGAVRLDGSDLSHWNPEELGRYIGYLPQDVELFAGTIAQNIARFQDIDTEQVIFAAQLAGCHELIQHLPKGYNTQIGEGGQALSGGQRQRIGLARALYGRPSLVVLDEPNANLDAAGEEALLAAVQRLRAMKTTVVIVTHKINILTAVDKILVMADGAAQAFGARDAVLQSLMGPRVVATTPAPAVQAPQAATQGR</sequence>
<evidence type="ECO:0000256" key="3">
    <source>
        <dbReference type="ARBA" id="ARBA00022448"/>
    </source>
</evidence>
<dbReference type="GO" id="GO:0034040">
    <property type="term" value="F:ATPase-coupled lipid transmembrane transporter activity"/>
    <property type="evidence" value="ECO:0007669"/>
    <property type="project" value="TreeGrafter"/>
</dbReference>
<dbReference type="Gene3D" id="1.20.1560.10">
    <property type="entry name" value="ABC transporter type 1, transmembrane domain"/>
    <property type="match status" value="1"/>
</dbReference>
<dbReference type="Proteomes" id="UP000198418">
    <property type="component" value="Unassembled WGS sequence"/>
</dbReference>
<evidence type="ECO:0000259" key="11">
    <source>
        <dbReference type="PROSITE" id="PS50893"/>
    </source>
</evidence>
<dbReference type="FunFam" id="3.40.50.300:FF:001444">
    <property type="entry name" value="ABC transporter ATP-binding protein"/>
    <property type="match status" value="1"/>
</dbReference>
<proteinExistence type="inferred from homology"/>
<dbReference type="CDD" id="cd18586">
    <property type="entry name" value="ABC_6TM_PrtD_like"/>
    <property type="match status" value="1"/>
</dbReference>
<dbReference type="SUPFAM" id="SSF90123">
    <property type="entry name" value="ABC transporter transmembrane region"/>
    <property type="match status" value="1"/>
</dbReference>
<dbReference type="InterPro" id="IPR036640">
    <property type="entry name" value="ABC1_TM_sf"/>
</dbReference>
<dbReference type="Pfam" id="PF00664">
    <property type="entry name" value="ABC_membrane"/>
    <property type="match status" value="1"/>
</dbReference>
<dbReference type="InterPro" id="IPR017871">
    <property type="entry name" value="ABC_transporter-like_CS"/>
</dbReference>
<dbReference type="GO" id="GO:0030256">
    <property type="term" value="C:type I protein secretion system complex"/>
    <property type="evidence" value="ECO:0007669"/>
    <property type="project" value="InterPro"/>
</dbReference>
<accession>A0A212SAA8</accession>
<dbReference type="GO" id="GO:0030253">
    <property type="term" value="P:protein secretion by the type I secretion system"/>
    <property type="evidence" value="ECO:0007669"/>
    <property type="project" value="InterPro"/>
</dbReference>
<dbReference type="Gene3D" id="3.40.50.300">
    <property type="entry name" value="P-loop containing nucleotide triphosphate hydrolases"/>
    <property type="match status" value="1"/>
</dbReference>
<dbReference type="InterPro" id="IPR027417">
    <property type="entry name" value="P-loop_NTPase"/>
</dbReference>
<feature type="domain" description="ABC transmembrane type-1" evidence="12">
    <location>
        <begin position="25"/>
        <end position="302"/>
    </location>
</feature>
<dbReference type="PROSITE" id="PS50929">
    <property type="entry name" value="ABC_TM1F"/>
    <property type="match status" value="1"/>
</dbReference>
<dbReference type="PANTHER" id="PTHR24221:SF248">
    <property type="entry name" value="ABC TRANSPORTER TRANSMEMBRANE REGION"/>
    <property type="match status" value="1"/>
</dbReference>
<dbReference type="InterPro" id="IPR003593">
    <property type="entry name" value="AAA+_ATPase"/>
</dbReference>
<reference evidence="14" key="1">
    <citation type="submission" date="2017-06" db="EMBL/GenBank/DDBJ databases">
        <authorList>
            <person name="Varghese N."/>
            <person name="Submissions S."/>
        </authorList>
    </citation>
    <scope>NUCLEOTIDE SEQUENCE [LARGE SCALE GENOMIC DNA]</scope>
    <source>
        <strain evidence="14">DSM 137</strain>
    </source>
</reference>
<dbReference type="GO" id="GO:0016887">
    <property type="term" value="F:ATP hydrolysis activity"/>
    <property type="evidence" value="ECO:0007669"/>
    <property type="project" value="InterPro"/>
</dbReference>
<evidence type="ECO:0000256" key="2">
    <source>
        <dbReference type="ARBA" id="ARBA00005417"/>
    </source>
</evidence>
<evidence type="ECO:0000256" key="10">
    <source>
        <dbReference type="SAM" id="Phobius"/>
    </source>
</evidence>
<name>A0A212SAA8_RHOAC</name>
<evidence type="ECO:0000256" key="6">
    <source>
        <dbReference type="ARBA" id="ARBA00022741"/>
    </source>
</evidence>
<dbReference type="OrthoDB" id="9808328at2"/>